<keyword evidence="3" id="KW-1185">Reference proteome</keyword>
<sequence>MTIDAIHASRATAMIGAALLALIATGARAQDVLPAASPAPPPCRMVGDAPSAAGVPQFIRIDPAAATRMAEIGLDRAGIFARMAETSIPETMGCWAMPAGNFDSQLISVGMAQWNFGTGSLQPVLQRWRDGFSSGGRFKRALKALAPTYGKLLFSKDCRVVPVRDKCRAGILAAEDASGRLNPVIATELTAIFESDAMLQVQTDTYIELLDAVRLDLLRVFPAGQMTLRKVRWAIDTRVQQGFLPGDEDVARLRTKLAAMPEVERWPRLRAIIAWYKALAETIDQDGVGRDHQWNVQRWACMIDAGAIDAEQYELLSLTFLRSRTAIGNSGRWQALTFERRAKIILGVGSVSGKRDGECAAQPAAS</sequence>
<feature type="signal peptide" evidence="1">
    <location>
        <begin position="1"/>
        <end position="29"/>
    </location>
</feature>
<gene>
    <name evidence="2" type="ORF">H3Z74_15745</name>
</gene>
<name>A0A7H0LEW0_9SPHN</name>
<reference evidence="2 3" key="1">
    <citation type="submission" date="2020-09" db="EMBL/GenBank/DDBJ databases">
        <title>Sphingomonas sp., a new species isolated from pork steak.</title>
        <authorList>
            <person name="Heidler von Heilborn D."/>
        </authorList>
    </citation>
    <scope>NUCLEOTIDE SEQUENCE [LARGE SCALE GENOMIC DNA]</scope>
    <source>
        <strain evidence="3">S8-3T</strain>
    </source>
</reference>
<dbReference type="EMBL" id="CP061038">
    <property type="protein sequence ID" value="QNQ08213.1"/>
    <property type="molecule type" value="Genomic_DNA"/>
</dbReference>
<evidence type="ECO:0000313" key="3">
    <source>
        <dbReference type="Proteomes" id="UP000516148"/>
    </source>
</evidence>
<feature type="chain" id="PRO_5028870452" evidence="1">
    <location>
        <begin position="30"/>
        <end position="366"/>
    </location>
</feature>
<dbReference type="AlphaFoldDB" id="A0A7H0LEW0"/>
<dbReference type="Proteomes" id="UP000516148">
    <property type="component" value="Chromosome"/>
</dbReference>
<dbReference type="RefSeq" id="WP_187760542.1">
    <property type="nucleotide sequence ID" value="NZ_CP061038.1"/>
</dbReference>
<organism evidence="2 3">
    <name type="scientific">Sphingomonas alpina</name>
    <dbReference type="NCBI Taxonomy" id="653931"/>
    <lineage>
        <taxon>Bacteria</taxon>
        <taxon>Pseudomonadati</taxon>
        <taxon>Pseudomonadota</taxon>
        <taxon>Alphaproteobacteria</taxon>
        <taxon>Sphingomonadales</taxon>
        <taxon>Sphingomonadaceae</taxon>
        <taxon>Sphingomonas</taxon>
    </lineage>
</organism>
<protein>
    <submittedName>
        <fullName evidence="2">Uncharacterized protein</fullName>
    </submittedName>
</protein>
<dbReference type="KEGG" id="spap:H3Z74_15745"/>
<accession>A0A7H0LEW0</accession>
<evidence type="ECO:0000256" key="1">
    <source>
        <dbReference type="SAM" id="SignalP"/>
    </source>
</evidence>
<proteinExistence type="predicted"/>
<evidence type="ECO:0000313" key="2">
    <source>
        <dbReference type="EMBL" id="QNQ08213.1"/>
    </source>
</evidence>
<keyword evidence="1" id="KW-0732">Signal</keyword>